<dbReference type="RefSeq" id="WP_244727367.1">
    <property type="nucleotide sequence ID" value="NZ_JALIRP010000007.1"/>
</dbReference>
<gene>
    <name evidence="2" type="ORF">MUG84_18240</name>
</gene>
<keyword evidence="3" id="KW-1185">Reference proteome</keyword>
<dbReference type="Pfam" id="PF01869">
    <property type="entry name" value="BcrAD_BadFG"/>
    <property type="match status" value="1"/>
</dbReference>
<name>A0A9X2B7H9_9BACL</name>
<protein>
    <recommendedName>
        <fullName evidence="1">ATPase BadF/BadG/BcrA/BcrD type domain-containing protein</fullName>
    </recommendedName>
</protein>
<evidence type="ECO:0000313" key="3">
    <source>
        <dbReference type="Proteomes" id="UP001139347"/>
    </source>
</evidence>
<dbReference type="SUPFAM" id="SSF53067">
    <property type="entry name" value="Actin-like ATPase domain"/>
    <property type="match status" value="2"/>
</dbReference>
<accession>A0A9X2B7H9</accession>
<organism evidence="2 3">
    <name type="scientific">Paenibacillus mangrovi</name>
    <dbReference type="NCBI Taxonomy" id="2931978"/>
    <lineage>
        <taxon>Bacteria</taxon>
        <taxon>Bacillati</taxon>
        <taxon>Bacillota</taxon>
        <taxon>Bacilli</taxon>
        <taxon>Bacillales</taxon>
        <taxon>Paenibacillaceae</taxon>
        <taxon>Paenibacillus</taxon>
    </lineage>
</organism>
<dbReference type="Proteomes" id="UP001139347">
    <property type="component" value="Unassembled WGS sequence"/>
</dbReference>
<feature type="domain" description="ATPase BadF/BadG/BcrA/BcrD type" evidence="1">
    <location>
        <begin position="4"/>
        <end position="300"/>
    </location>
</feature>
<evidence type="ECO:0000313" key="2">
    <source>
        <dbReference type="EMBL" id="MCJ8013668.1"/>
    </source>
</evidence>
<dbReference type="CDD" id="cd24007">
    <property type="entry name" value="ASKHA_NBD_eukNAGK-like"/>
    <property type="match status" value="1"/>
</dbReference>
<sequence length="324" mass="35145">MLLLGIDGGQTSTKACLYDHENSTCLFASGPSIDHMLTFNGQVKTKQAIQQSLQALLEQAKLIRKVDMAFISISGVHKEHEYLIKSWVAECVQVDAFMIEGDVKANLSGASNGKNDGVLIIGGGGSIGYYFGDRREFVAGGYGHILGDEGSAYWIGLQSIKAGIRDSEARGQRTVLRRQVLDYFGEESFWGIKKRIHADIIQRSDIAQLSLLVEQAANAGDEVAQTILQQAGEELGGLAISVLRQAREDDSTLKLETVYTTGGVLHSERVVTSMIETIHRYDASVSISKPQYPPVVGAIILCAQALQVSLDMTIVNNAIQGEEV</sequence>
<dbReference type="InterPro" id="IPR043129">
    <property type="entry name" value="ATPase_NBD"/>
</dbReference>
<proteinExistence type="predicted"/>
<dbReference type="EMBL" id="JALIRP010000007">
    <property type="protein sequence ID" value="MCJ8013668.1"/>
    <property type="molecule type" value="Genomic_DNA"/>
</dbReference>
<dbReference type="InterPro" id="IPR002731">
    <property type="entry name" value="ATPase_BadF"/>
</dbReference>
<dbReference type="InterPro" id="IPR052519">
    <property type="entry name" value="Euk-type_GlcNAc_Kinase"/>
</dbReference>
<reference evidence="2" key="1">
    <citation type="submission" date="2022-04" db="EMBL/GenBank/DDBJ databases">
        <title>Paenibacillus mangrovi sp. nov., a novel endophytic bacterium isolated from bark of Kandelia candel.</title>
        <authorList>
            <person name="Tuo L."/>
        </authorList>
    </citation>
    <scope>NUCLEOTIDE SEQUENCE</scope>
    <source>
        <strain evidence="2">KQZ6P-2</strain>
    </source>
</reference>
<dbReference type="PANTHER" id="PTHR43190:SF3">
    <property type="entry name" value="N-ACETYL-D-GLUCOSAMINE KINASE"/>
    <property type="match status" value="1"/>
</dbReference>
<dbReference type="PANTHER" id="PTHR43190">
    <property type="entry name" value="N-ACETYL-D-GLUCOSAMINE KINASE"/>
    <property type="match status" value="1"/>
</dbReference>
<dbReference type="AlphaFoldDB" id="A0A9X2B7H9"/>
<comment type="caution">
    <text evidence="2">The sequence shown here is derived from an EMBL/GenBank/DDBJ whole genome shotgun (WGS) entry which is preliminary data.</text>
</comment>
<dbReference type="Gene3D" id="3.30.420.40">
    <property type="match status" value="2"/>
</dbReference>
<evidence type="ECO:0000259" key="1">
    <source>
        <dbReference type="Pfam" id="PF01869"/>
    </source>
</evidence>